<proteinExistence type="predicted"/>
<dbReference type="AlphaFoldDB" id="A0A8C5IZP2"/>
<organism evidence="1 2">
    <name type="scientific">Junco hyemalis</name>
    <name type="common">Dark-eyed junco</name>
    <dbReference type="NCBI Taxonomy" id="40217"/>
    <lineage>
        <taxon>Eukaryota</taxon>
        <taxon>Metazoa</taxon>
        <taxon>Chordata</taxon>
        <taxon>Craniata</taxon>
        <taxon>Vertebrata</taxon>
        <taxon>Euteleostomi</taxon>
        <taxon>Archelosauria</taxon>
        <taxon>Archosauria</taxon>
        <taxon>Dinosauria</taxon>
        <taxon>Saurischia</taxon>
        <taxon>Theropoda</taxon>
        <taxon>Coelurosauria</taxon>
        <taxon>Aves</taxon>
        <taxon>Neognathae</taxon>
        <taxon>Neoaves</taxon>
        <taxon>Telluraves</taxon>
        <taxon>Australaves</taxon>
        <taxon>Passeriformes</taxon>
        <taxon>Passerellidae</taxon>
        <taxon>Junco</taxon>
    </lineage>
</organism>
<evidence type="ECO:0000313" key="1">
    <source>
        <dbReference type="Ensembl" id="ENSJHYP00000010409.1"/>
    </source>
</evidence>
<dbReference type="Proteomes" id="UP000694408">
    <property type="component" value="Unplaced"/>
</dbReference>
<keyword evidence="2" id="KW-1185">Reference proteome</keyword>
<protein>
    <submittedName>
        <fullName evidence="1">Uncharacterized protein</fullName>
    </submittedName>
</protein>
<dbReference type="OMA" id="CRSHILG"/>
<accession>A0A8C5IZP2</accession>
<sequence length="117" mass="13353">RTAGWPSASYALLSRHQSGLLLCRSHILGCTIRLFLLHLHLPTHRPRTLLWLIPKQRNLKHWSHPPPNPHSSRLCRIHPTMRPNIILRSYRNHNITVGRGIPQCPIVPTKGLLGLGN</sequence>
<reference evidence="1" key="2">
    <citation type="submission" date="2025-09" db="UniProtKB">
        <authorList>
            <consortium name="Ensembl"/>
        </authorList>
    </citation>
    <scope>IDENTIFICATION</scope>
</reference>
<reference evidence="1" key="1">
    <citation type="submission" date="2025-08" db="UniProtKB">
        <authorList>
            <consortium name="Ensembl"/>
        </authorList>
    </citation>
    <scope>IDENTIFICATION</scope>
</reference>
<evidence type="ECO:0000313" key="2">
    <source>
        <dbReference type="Proteomes" id="UP000694408"/>
    </source>
</evidence>
<dbReference type="Ensembl" id="ENSJHYT00000012586.1">
    <property type="protein sequence ID" value="ENSJHYP00000010409.1"/>
    <property type="gene ID" value="ENSJHYG00000008172.1"/>
</dbReference>
<name>A0A8C5IZP2_JUNHY</name>